<dbReference type="Proteomes" id="UP000515847">
    <property type="component" value="Chromosome"/>
</dbReference>
<comment type="function">
    <text evidence="6">Catalyzes the conversion of (8S)-3',8-cyclo-7,8-dihydroguanosine 5'-triphosphate to cyclic pyranopterin monophosphate (cPMP).</text>
</comment>
<evidence type="ECO:0000256" key="5">
    <source>
        <dbReference type="ARBA" id="ARBA00023239"/>
    </source>
</evidence>
<dbReference type="SUPFAM" id="SSF55040">
    <property type="entry name" value="Molybdenum cofactor biosynthesis protein C, MoaC"/>
    <property type="match status" value="1"/>
</dbReference>
<feature type="active site" evidence="6">
    <location>
        <position position="296"/>
    </location>
</feature>
<dbReference type="InterPro" id="IPR036522">
    <property type="entry name" value="MoaC_sf"/>
</dbReference>
<comment type="pathway">
    <text evidence="2 6">Cofactor biosynthesis; molybdopterin biosynthesis.</text>
</comment>
<dbReference type="InterPro" id="IPR027417">
    <property type="entry name" value="P-loop_NTPase"/>
</dbReference>
<dbReference type="GO" id="GO:0006777">
    <property type="term" value="P:Mo-molybdopterin cofactor biosynthetic process"/>
    <property type="evidence" value="ECO:0007669"/>
    <property type="project" value="UniProtKB-UniRule"/>
</dbReference>
<dbReference type="UniPathway" id="UPA00344"/>
<evidence type="ECO:0000256" key="4">
    <source>
        <dbReference type="ARBA" id="ARBA00023150"/>
    </source>
</evidence>
<comment type="catalytic activity">
    <reaction evidence="1 6">
        <text>(8S)-3',8-cyclo-7,8-dihydroguanosine 5'-triphosphate = cyclic pyranopterin phosphate + diphosphate</text>
        <dbReference type="Rhea" id="RHEA:49580"/>
        <dbReference type="ChEBI" id="CHEBI:33019"/>
        <dbReference type="ChEBI" id="CHEBI:59648"/>
        <dbReference type="ChEBI" id="CHEBI:131766"/>
        <dbReference type="EC" id="4.6.1.17"/>
    </reaction>
</comment>
<dbReference type="OrthoDB" id="9794429at2"/>
<dbReference type="Pfam" id="PF03205">
    <property type="entry name" value="MobB"/>
    <property type="match status" value="1"/>
</dbReference>
<dbReference type="Gene3D" id="3.40.50.300">
    <property type="entry name" value="P-loop containing nucleotide triphosphate hydrolases"/>
    <property type="match status" value="1"/>
</dbReference>
<keyword evidence="5 6" id="KW-0456">Lyase</keyword>
<evidence type="ECO:0000256" key="2">
    <source>
        <dbReference type="ARBA" id="ARBA00005046"/>
    </source>
</evidence>
<sequence length="328" mass="35951">MTVPMVSIVARASGTGKTTVMEQLISELIKLGYRVGAIKNDAHGFQLDHPGKDSWRFAQAGARAIAIISSEKYAIIQQTPARRNLDDIGSLLQDVDIILIEGYKWGNKPKIEVIRQETGKEIVAPLEDLAAVVTDIADLEAPVPTFSFDRINLLAEFVAAKYLKTKPPLAELTHFDVHGRAHMVDVSEKNVTQREAVARGEISMNRYTFALVKAGRMAKGDVLAVAQVAAIMGVKETSRLIPMCHPLFVSGVSVDFNLDENEHKIEVTVKVKTSGQTGVEMEALTGVNVALLTIYDMCKAVDKEMVMGNIRLLEKKGGRSGHFQRETP</sequence>
<dbReference type="InterPro" id="IPR023045">
    <property type="entry name" value="MoaC"/>
</dbReference>
<proteinExistence type="inferred from homology"/>
<dbReference type="AlphaFoldDB" id="A0A7G6E2B3"/>
<dbReference type="NCBIfam" id="TIGR00581">
    <property type="entry name" value="moaC"/>
    <property type="match status" value="1"/>
</dbReference>
<organism evidence="9 10">
    <name type="scientific">Thermanaerosceptrum fracticalcis</name>
    <dbReference type="NCBI Taxonomy" id="1712410"/>
    <lineage>
        <taxon>Bacteria</taxon>
        <taxon>Bacillati</taxon>
        <taxon>Bacillota</taxon>
        <taxon>Clostridia</taxon>
        <taxon>Eubacteriales</taxon>
        <taxon>Peptococcaceae</taxon>
        <taxon>Thermanaerosceptrum</taxon>
    </lineage>
</organism>
<dbReference type="EMBL" id="CP045798">
    <property type="protein sequence ID" value="QNB46217.1"/>
    <property type="molecule type" value="Genomic_DNA"/>
</dbReference>
<gene>
    <name evidence="6 9" type="primary">moaC</name>
    <name evidence="9" type="ORF">BR63_07760</name>
</gene>
<evidence type="ECO:0000259" key="7">
    <source>
        <dbReference type="Pfam" id="PF01967"/>
    </source>
</evidence>
<accession>A0A7G6E2B3</accession>
<dbReference type="CDD" id="cd01420">
    <property type="entry name" value="MoaC_PE"/>
    <property type="match status" value="1"/>
</dbReference>
<dbReference type="CDD" id="cd03116">
    <property type="entry name" value="MobB"/>
    <property type="match status" value="1"/>
</dbReference>
<keyword evidence="10" id="KW-1185">Reference proteome</keyword>
<name>A0A7G6E2B3_THEFR</name>
<reference evidence="9 10" key="1">
    <citation type="journal article" date="2019" name="Front. Microbiol.">
        <title>Thermoanaerosceptrum fracticalcis gen. nov. sp. nov., a Novel Fumarate-Fermenting Microorganism From a Deep Fractured Carbonate Aquifer of the US Great Basin.</title>
        <authorList>
            <person name="Hamilton-Brehm S.D."/>
            <person name="Stewart L.E."/>
            <person name="Zavarin M."/>
            <person name="Caldwell M."/>
            <person name="Lawson P.A."/>
            <person name="Onstott T.C."/>
            <person name="Grzymski J."/>
            <person name="Neveux I."/>
            <person name="Lollar B.S."/>
            <person name="Russell C.E."/>
            <person name="Moser D.P."/>
        </authorList>
    </citation>
    <scope>NUCLEOTIDE SEQUENCE [LARGE SCALE GENOMIC DNA]</scope>
    <source>
        <strain evidence="9 10">DRI-13</strain>
    </source>
</reference>
<feature type="domain" description="Molybdopterin-guanine dinucleotide biosynthesis protein B (MobB)" evidence="8">
    <location>
        <begin position="6"/>
        <end position="135"/>
    </location>
</feature>
<dbReference type="InterPro" id="IPR047594">
    <property type="entry name" value="MoaC_bact/euk"/>
</dbReference>
<evidence type="ECO:0000259" key="8">
    <source>
        <dbReference type="Pfam" id="PF03205"/>
    </source>
</evidence>
<feature type="binding site" evidence="6">
    <location>
        <begin position="281"/>
        <end position="282"/>
    </location>
    <ligand>
        <name>substrate</name>
    </ligand>
</feature>
<dbReference type="InterPro" id="IPR002820">
    <property type="entry name" value="Mopterin_CF_biosynth-C_dom"/>
</dbReference>
<evidence type="ECO:0000256" key="3">
    <source>
        <dbReference type="ARBA" id="ARBA00012575"/>
    </source>
</evidence>
<dbReference type="HAMAP" id="MF_01224_B">
    <property type="entry name" value="MoaC_B"/>
    <property type="match status" value="1"/>
</dbReference>
<dbReference type="PANTHER" id="PTHR40072:SF1">
    <property type="entry name" value="MOLYBDOPTERIN-GUANINE DINUCLEOTIDE BIOSYNTHESIS ADAPTER PROTEIN"/>
    <property type="match status" value="1"/>
</dbReference>
<feature type="binding site" evidence="6">
    <location>
        <begin position="243"/>
        <end position="245"/>
    </location>
    <ligand>
        <name>substrate</name>
    </ligand>
</feature>
<feature type="domain" description="Molybdopterin cofactor biosynthesis C (MoaC)" evidence="7">
    <location>
        <begin position="183"/>
        <end position="318"/>
    </location>
</feature>
<evidence type="ECO:0000313" key="10">
    <source>
        <dbReference type="Proteomes" id="UP000515847"/>
    </source>
</evidence>
<dbReference type="SUPFAM" id="SSF52540">
    <property type="entry name" value="P-loop containing nucleoside triphosphate hydrolases"/>
    <property type="match status" value="1"/>
</dbReference>
<dbReference type="Pfam" id="PF01967">
    <property type="entry name" value="MoaC"/>
    <property type="match status" value="1"/>
</dbReference>
<dbReference type="GO" id="GO:0005525">
    <property type="term" value="F:GTP binding"/>
    <property type="evidence" value="ECO:0007669"/>
    <property type="project" value="InterPro"/>
</dbReference>
<comment type="similarity">
    <text evidence="6">Belongs to the MoaC family.</text>
</comment>
<comment type="subunit">
    <text evidence="6">Homohexamer; trimer of dimers.</text>
</comment>
<dbReference type="Gene3D" id="3.30.70.640">
    <property type="entry name" value="Molybdopterin cofactor biosynthesis C (MoaC) domain"/>
    <property type="match status" value="1"/>
</dbReference>
<evidence type="ECO:0000256" key="6">
    <source>
        <dbReference type="HAMAP-Rule" id="MF_01224"/>
    </source>
</evidence>
<dbReference type="EC" id="4.6.1.17" evidence="3 6"/>
<dbReference type="NCBIfam" id="TIGR00176">
    <property type="entry name" value="mobB"/>
    <property type="match status" value="1"/>
</dbReference>
<dbReference type="PANTHER" id="PTHR40072">
    <property type="entry name" value="MOLYBDOPTERIN-GUANINE DINUCLEOTIDE BIOSYNTHESIS ADAPTER PROTEIN-RELATED"/>
    <property type="match status" value="1"/>
</dbReference>
<evidence type="ECO:0000256" key="1">
    <source>
        <dbReference type="ARBA" id="ARBA00001637"/>
    </source>
</evidence>
<dbReference type="NCBIfam" id="NF006870">
    <property type="entry name" value="PRK09364.1"/>
    <property type="match status" value="1"/>
</dbReference>
<evidence type="ECO:0000313" key="9">
    <source>
        <dbReference type="EMBL" id="QNB46217.1"/>
    </source>
</evidence>
<dbReference type="InterPro" id="IPR004435">
    <property type="entry name" value="MobB_dom"/>
</dbReference>
<keyword evidence="4 6" id="KW-0501">Molybdenum cofactor biosynthesis</keyword>
<dbReference type="KEGG" id="tfr:BR63_07760"/>
<dbReference type="GO" id="GO:0061799">
    <property type="term" value="F:cyclic pyranopterin monophosphate synthase activity"/>
    <property type="evidence" value="ECO:0007669"/>
    <property type="project" value="UniProtKB-UniRule"/>
</dbReference>
<dbReference type="InterPro" id="IPR052539">
    <property type="entry name" value="MGD_biosynthesis_adapter"/>
</dbReference>
<protein>
    <recommendedName>
        <fullName evidence="3 6">Cyclic pyranopterin monophosphate synthase</fullName>
        <ecNumber evidence="3 6">4.6.1.17</ecNumber>
    </recommendedName>
    <alternativeName>
        <fullName evidence="6">Molybdenum cofactor biosynthesis protein C</fullName>
    </alternativeName>
</protein>